<keyword evidence="4" id="KW-1185">Reference proteome</keyword>
<dbReference type="Proteomes" id="UP001174932">
    <property type="component" value="Unassembled WGS sequence"/>
</dbReference>
<name>A0ABT8YL10_9HYPH</name>
<sequence length="339" mass="36921">MASSHLKWVARAACRLPLPIMKLLSGKPAQIDGRQLDPVVQFMVRYFAEPPGTLASVQETRDGFDVQGNWLTHPPEPSVRIEAWSFQGPAGEVRCEIHRPASLPAKDAPVLIFFHGGGHVAGSLDSHRDVCRQLAHDGRCAVIAVDYRLAPEHRFPVGINDCIAAFDSVVANAEMLGIDPARIGLGGDSAGGNAAAVVAQQRRKAAFPPRLQMLWVPWLDMSKQSRSYQLFAEGFFLEKAKMEWYTDLYLSKPDDALDPMASPLLGDVDGVCPAVLLIAGFDPLRDEGLAYGEKLKAAGVPTVVRLFDGLVHPFINVAGYVPAANAAFSEATRYLRERL</sequence>
<organism evidence="3 4">
    <name type="scientific">Rhizobium alvei</name>
    <dbReference type="NCBI Taxonomy" id="1132659"/>
    <lineage>
        <taxon>Bacteria</taxon>
        <taxon>Pseudomonadati</taxon>
        <taxon>Pseudomonadota</taxon>
        <taxon>Alphaproteobacteria</taxon>
        <taxon>Hyphomicrobiales</taxon>
        <taxon>Rhizobiaceae</taxon>
        <taxon>Rhizobium/Agrobacterium group</taxon>
        <taxon>Rhizobium</taxon>
    </lineage>
</organism>
<proteinExistence type="predicted"/>
<evidence type="ECO:0000259" key="2">
    <source>
        <dbReference type="Pfam" id="PF07859"/>
    </source>
</evidence>
<dbReference type="EMBL" id="JAUOZU010000007">
    <property type="protein sequence ID" value="MDO6964414.1"/>
    <property type="molecule type" value="Genomic_DNA"/>
</dbReference>
<reference evidence="3" key="2">
    <citation type="submission" date="2023-07" db="EMBL/GenBank/DDBJ databases">
        <authorList>
            <person name="Shen H."/>
        </authorList>
    </citation>
    <scope>NUCLEOTIDE SEQUENCE</scope>
    <source>
        <strain evidence="3">TNR-22</strain>
    </source>
</reference>
<gene>
    <name evidence="3" type="ORF">Q4481_10640</name>
</gene>
<accession>A0ABT8YL10</accession>
<evidence type="ECO:0000313" key="3">
    <source>
        <dbReference type="EMBL" id="MDO6964414.1"/>
    </source>
</evidence>
<dbReference type="Gene3D" id="3.40.50.1820">
    <property type="entry name" value="alpha/beta hydrolase"/>
    <property type="match status" value="1"/>
</dbReference>
<dbReference type="GO" id="GO:0016787">
    <property type="term" value="F:hydrolase activity"/>
    <property type="evidence" value="ECO:0007669"/>
    <property type="project" value="UniProtKB-KW"/>
</dbReference>
<dbReference type="InterPro" id="IPR013094">
    <property type="entry name" value="AB_hydrolase_3"/>
</dbReference>
<comment type="caution">
    <text evidence="3">The sequence shown here is derived from an EMBL/GenBank/DDBJ whole genome shotgun (WGS) entry which is preliminary data.</text>
</comment>
<dbReference type="InterPro" id="IPR050300">
    <property type="entry name" value="GDXG_lipolytic_enzyme"/>
</dbReference>
<dbReference type="PANTHER" id="PTHR48081">
    <property type="entry name" value="AB HYDROLASE SUPERFAMILY PROTEIN C4A8.06C"/>
    <property type="match status" value="1"/>
</dbReference>
<dbReference type="PANTHER" id="PTHR48081:SF8">
    <property type="entry name" value="ALPHA_BETA HYDROLASE FOLD-3 DOMAIN-CONTAINING PROTEIN-RELATED"/>
    <property type="match status" value="1"/>
</dbReference>
<keyword evidence="1 3" id="KW-0378">Hydrolase</keyword>
<dbReference type="Pfam" id="PF07859">
    <property type="entry name" value="Abhydrolase_3"/>
    <property type="match status" value="1"/>
</dbReference>
<evidence type="ECO:0000256" key="1">
    <source>
        <dbReference type="ARBA" id="ARBA00022801"/>
    </source>
</evidence>
<dbReference type="RefSeq" id="WP_304376327.1">
    <property type="nucleotide sequence ID" value="NZ_JAUOZU010000007.1"/>
</dbReference>
<dbReference type="SUPFAM" id="SSF53474">
    <property type="entry name" value="alpha/beta-Hydrolases"/>
    <property type="match status" value="1"/>
</dbReference>
<dbReference type="InterPro" id="IPR029058">
    <property type="entry name" value="AB_hydrolase_fold"/>
</dbReference>
<protein>
    <submittedName>
        <fullName evidence="3">Alpha/beta hydrolase</fullName>
    </submittedName>
</protein>
<evidence type="ECO:0000313" key="4">
    <source>
        <dbReference type="Proteomes" id="UP001174932"/>
    </source>
</evidence>
<feature type="domain" description="Alpha/beta hydrolase fold-3" evidence="2">
    <location>
        <begin position="111"/>
        <end position="315"/>
    </location>
</feature>
<reference evidence="3" key="1">
    <citation type="journal article" date="2015" name="Int. J. Syst. Evol. Microbiol.">
        <title>Rhizobium alvei sp. nov., isolated from a freshwater river.</title>
        <authorList>
            <person name="Sheu S.Y."/>
            <person name="Huang H.W."/>
            <person name="Young C.C."/>
            <person name="Chen W.M."/>
        </authorList>
    </citation>
    <scope>NUCLEOTIDE SEQUENCE</scope>
    <source>
        <strain evidence="3">TNR-22</strain>
    </source>
</reference>